<feature type="domain" description="NADH:quinone oxidoreductase/Mrp antiporter transmembrane" evidence="18">
    <location>
        <begin position="105"/>
        <end position="385"/>
    </location>
</feature>
<evidence type="ECO:0000256" key="16">
    <source>
        <dbReference type="ARBA" id="ARBA00049551"/>
    </source>
</evidence>
<evidence type="ECO:0000256" key="13">
    <source>
        <dbReference type="ARBA" id="ARBA00023075"/>
    </source>
</evidence>
<evidence type="ECO:0000256" key="5">
    <source>
        <dbReference type="ARBA" id="ARBA00021006"/>
    </source>
</evidence>
<evidence type="ECO:0000259" key="18">
    <source>
        <dbReference type="Pfam" id="PF00361"/>
    </source>
</evidence>
<evidence type="ECO:0000256" key="7">
    <source>
        <dbReference type="ARBA" id="ARBA00022660"/>
    </source>
</evidence>
<evidence type="ECO:0000256" key="10">
    <source>
        <dbReference type="ARBA" id="ARBA00022982"/>
    </source>
</evidence>
<comment type="catalytic activity">
    <reaction evidence="16 17">
        <text>a ubiquinone + NADH + 5 H(+)(in) = a ubiquinol + NAD(+) + 4 H(+)(out)</text>
        <dbReference type="Rhea" id="RHEA:29091"/>
        <dbReference type="Rhea" id="RHEA-COMP:9565"/>
        <dbReference type="Rhea" id="RHEA-COMP:9566"/>
        <dbReference type="ChEBI" id="CHEBI:15378"/>
        <dbReference type="ChEBI" id="CHEBI:16389"/>
        <dbReference type="ChEBI" id="CHEBI:17976"/>
        <dbReference type="ChEBI" id="CHEBI:57540"/>
        <dbReference type="ChEBI" id="CHEBI:57945"/>
        <dbReference type="EC" id="7.1.1.2"/>
    </reaction>
</comment>
<comment type="subcellular location">
    <subcellularLocation>
        <location evidence="2 17">Mitochondrion membrane</location>
        <topology evidence="2 17">Multi-pass membrane protein</topology>
    </subcellularLocation>
</comment>
<dbReference type="GO" id="GO:0015990">
    <property type="term" value="P:electron transport coupled proton transport"/>
    <property type="evidence" value="ECO:0007669"/>
    <property type="project" value="TreeGrafter"/>
</dbReference>
<evidence type="ECO:0000256" key="6">
    <source>
        <dbReference type="ARBA" id="ARBA00022448"/>
    </source>
</evidence>
<geneLocation type="mitochondrion" evidence="20"/>
<keyword evidence="14 17" id="KW-0496">Mitochondrion</keyword>
<evidence type="ECO:0000256" key="8">
    <source>
        <dbReference type="ARBA" id="ARBA00022692"/>
    </source>
</evidence>
<dbReference type="EMBL" id="MW619639">
    <property type="protein sequence ID" value="UPL65216.1"/>
    <property type="molecule type" value="Genomic_DNA"/>
</dbReference>
<accession>A0A8T9ZW02</accession>
<keyword evidence="7 17" id="KW-0679">Respiratory chain</keyword>
<keyword evidence="8 17" id="KW-0812">Transmembrane</keyword>
<comment type="function">
    <text evidence="17">Core subunit of the mitochondrial membrane respiratory chain NADH dehydrogenase (Complex I) which catalyzes electron transfer from NADH through the respiratory chain, using ubiquinone as an electron acceptor. Essential for the catalytic activity and assembly of complex I.</text>
</comment>
<keyword evidence="10 17" id="KW-0249">Electron transport</keyword>
<feature type="transmembrane region" description="Helical" evidence="17">
    <location>
        <begin position="295"/>
        <end position="317"/>
    </location>
</feature>
<dbReference type="EC" id="7.1.1.2" evidence="4 17"/>
<dbReference type="Pfam" id="PF01059">
    <property type="entry name" value="Oxidored_q5_N"/>
    <property type="match status" value="1"/>
</dbReference>
<evidence type="ECO:0000313" key="20">
    <source>
        <dbReference type="EMBL" id="UPL65216.1"/>
    </source>
</evidence>
<keyword evidence="12 17" id="KW-0520">NAD</keyword>
<proteinExistence type="inferred from homology"/>
<feature type="transmembrane region" description="Helical" evidence="17">
    <location>
        <begin position="86"/>
        <end position="102"/>
    </location>
</feature>
<evidence type="ECO:0000256" key="15">
    <source>
        <dbReference type="ARBA" id="ARBA00023136"/>
    </source>
</evidence>
<sequence length="438" mass="51455">MMKYLMFIFFLIPVLEFWYLILLFLGILMILFINTEFFFNFMSVISGTLGGDVISYYLIFLSMWIIFLIILASTQIYNLKDYNHEFMLTLIFLLIFLSMTFICSNFLYFYMFFEGTLIPTLFIIFGWGGQPERLASGWYFLFYTLFASLPLLGGIMYLYNFMNTVNFYLIILSPSFMFLLCMILAFLVKLPMVFFHFWLPKAHVEAPISGSMILAGVLLKMGGYGLYRVYLFIDMYMYITKFFMFLCLWGSIIMGLVCMFQVDMKSMIAYSSVSHMGLSVMGFMTMGSLGFVGSFIIMLGHGFCSSGLFCLFNFIYLRTHTRSQFINKGLLNLFPIFSLMWFMLCINNMGSPVSLNMMGEVFIIINLVSWCYLLFMFMLLMYIFISCFYSIYLYSVLCHGSMNYVLKVPSIHICEYLLGMMHWIPLNFLFLKLEFFYY</sequence>
<protein>
    <recommendedName>
        <fullName evidence="5 17">NADH-ubiquinone oxidoreductase chain 4</fullName>
        <ecNumber evidence="4 17">7.1.1.2</ecNumber>
    </recommendedName>
</protein>
<feature type="transmembrane region" description="Helical" evidence="17">
    <location>
        <begin position="140"/>
        <end position="159"/>
    </location>
</feature>
<feature type="transmembrane region" description="Helical" evidence="17">
    <location>
        <begin position="361"/>
        <end position="392"/>
    </location>
</feature>
<feature type="transmembrane region" description="Helical" evidence="17">
    <location>
        <begin position="239"/>
        <end position="260"/>
    </location>
</feature>
<dbReference type="InterPro" id="IPR003918">
    <property type="entry name" value="NADH_UbQ_OxRdtase"/>
</dbReference>
<feature type="transmembrane region" description="Helical" evidence="17">
    <location>
        <begin position="404"/>
        <end position="424"/>
    </location>
</feature>
<keyword evidence="15 17" id="KW-0472">Membrane</keyword>
<keyword evidence="6 17" id="KW-0813">Transport</keyword>
<dbReference type="PANTHER" id="PTHR43507:SF20">
    <property type="entry name" value="NADH-UBIQUINONE OXIDOREDUCTASE CHAIN 4"/>
    <property type="match status" value="1"/>
</dbReference>
<dbReference type="GO" id="GO:0008137">
    <property type="term" value="F:NADH dehydrogenase (ubiquinone) activity"/>
    <property type="evidence" value="ECO:0007669"/>
    <property type="project" value="UniProtKB-UniRule"/>
</dbReference>
<keyword evidence="9" id="KW-1278">Translocase</keyword>
<feature type="domain" description="NADH:ubiquinone oxidoreductase chain 4 N-terminal" evidence="19">
    <location>
        <begin position="1"/>
        <end position="100"/>
    </location>
</feature>
<dbReference type="GO" id="GO:0003954">
    <property type="term" value="F:NADH dehydrogenase activity"/>
    <property type="evidence" value="ECO:0007669"/>
    <property type="project" value="TreeGrafter"/>
</dbReference>
<comment type="similarity">
    <text evidence="3 17">Belongs to the complex I subunit 4 family.</text>
</comment>
<evidence type="ECO:0000256" key="4">
    <source>
        <dbReference type="ARBA" id="ARBA00012944"/>
    </source>
</evidence>
<dbReference type="Pfam" id="PF00361">
    <property type="entry name" value="Proton_antipo_M"/>
    <property type="match status" value="1"/>
</dbReference>
<dbReference type="GO" id="GO:0048039">
    <property type="term" value="F:ubiquinone binding"/>
    <property type="evidence" value="ECO:0007669"/>
    <property type="project" value="TreeGrafter"/>
</dbReference>
<evidence type="ECO:0000256" key="11">
    <source>
        <dbReference type="ARBA" id="ARBA00022989"/>
    </source>
</evidence>
<organism evidence="20">
    <name type="scientific">Megaris sp</name>
    <dbReference type="NCBI Taxonomy" id="2931300"/>
    <lineage>
        <taxon>Eukaryota</taxon>
        <taxon>Metazoa</taxon>
        <taxon>Ecdysozoa</taxon>
        <taxon>Arthropoda</taxon>
        <taxon>Hexapoda</taxon>
        <taxon>Insecta</taxon>
        <taxon>Pterygota</taxon>
        <taxon>Neoptera</taxon>
        <taxon>Paraneoptera</taxon>
        <taxon>Hemiptera</taxon>
        <taxon>Heteroptera</taxon>
        <taxon>Panheteroptera</taxon>
        <taxon>Pentatomomorpha</taxon>
        <taxon>Pentatomoidea</taxon>
        <taxon>Megarididae</taxon>
        <taxon>Megaris</taxon>
    </lineage>
</organism>
<keyword evidence="13 17" id="KW-0830">Ubiquinone</keyword>
<comment type="function">
    <text evidence="1">Core subunit of the mitochondrial membrane respiratory chain NADH dehydrogenase (Complex I) that is believed to belong to the minimal assembly required for catalysis. Complex I functions in the transfer of electrons from NADH to the respiratory chain. The immediate electron acceptor for the enzyme is believed to be ubiquinone.</text>
</comment>
<name>A0A8T9ZW02_9HEMI</name>
<evidence type="ECO:0000256" key="1">
    <source>
        <dbReference type="ARBA" id="ARBA00003257"/>
    </source>
</evidence>
<feature type="transmembrane region" description="Helical" evidence="17">
    <location>
        <begin position="7"/>
        <end position="33"/>
    </location>
</feature>
<dbReference type="GO" id="GO:0031966">
    <property type="term" value="C:mitochondrial membrane"/>
    <property type="evidence" value="ECO:0007669"/>
    <property type="project" value="UniProtKB-SubCell"/>
</dbReference>
<evidence type="ECO:0000256" key="12">
    <source>
        <dbReference type="ARBA" id="ARBA00023027"/>
    </source>
</evidence>
<dbReference type="AlphaFoldDB" id="A0A8T9ZW02"/>
<feature type="transmembrane region" description="Helical" evidence="17">
    <location>
        <begin position="329"/>
        <end position="349"/>
    </location>
</feature>
<dbReference type="PANTHER" id="PTHR43507">
    <property type="entry name" value="NADH-UBIQUINONE OXIDOREDUCTASE CHAIN 4"/>
    <property type="match status" value="1"/>
</dbReference>
<dbReference type="InterPro" id="IPR001750">
    <property type="entry name" value="ND/Mrp_TM"/>
</dbReference>
<dbReference type="PRINTS" id="PR01437">
    <property type="entry name" value="NUOXDRDTASE4"/>
</dbReference>
<evidence type="ECO:0000256" key="14">
    <source>
        <dbReference type="ARBA" id="ARBA00023128"/>
    </source>
</evidence>
<evidence type="ECO:0000256" key="17">
    <source>
        <dbReference type="RuleBase" id="RU003297"/>
    </source>
</evidence>
<keyword evidence="11 17" id="KW-1133">Transmembrane helix</keyword>
<evidence type="ECO:0000256" key="3">
    <source>
        <dbReference type="ARBA" id="ARBA00009025"/>
    </source>
</evidence>
<dbReference type="InterPro" id="IPR000260">
    <property type="entry name" value="NADH4_N"/>
</dbReference>
<evidence type="ECO:0000256" key="2">
    <source>
        <dbReference type="ARBA" id="ARBA00004225"/>
    </source>
</evidence>
<dbReference type="GO" id="GO:0042773">
    <property type="term" value="P:ATP synthesis coupled electron transport"/>
    <property type="evidence" value="ECO:0007669"/>
    <property type="project" value="InterPro"/>
</dbReference>
<feature type="transmembrane region" description="Helical" evidence="17">
    <location>
        <begin position="53"/>
        <end position="74"/>
    </location>
</feature>
<evidence type="ECO:0000256" key="9">
    <source>
        <dbReference type="ARBA" id="ARBA00022967"/>
    </source>
</evidence>
<evidence type="ECO:0000259" key="19">
    <source>
        <dbReference type="Pfam" id="PF01059"/>
    </source>
</evidence>
<feature type="transmembrane region" description="Helical" evidence="17">
    <location>
        <begin position="165"/>
        <end position="188"/>
    </location>
</feature>
<feature type="transmembrane region" description="Helical" evidence="17">
    <location>
        <begin position="208"/>
        <end position="227"/>
    </location>
</feature>
<reference evidence="20" key="1">
    <citation type="journal article" date="2022" name="Cladistics">
        <title>Diversification of the phytophagous lineages of true bugs (Insecta: Hemiptera: Heteroptera) shortly after that of the flowering plants.</title>
        <authorList>
            <person name="Ye F."/>
            <person name="Kment P."/>
            <person name="Redei D."/>
            <person name="Luo J.Y."/>
            <person name="Wang Y.H."/>
            <person name="Kuechler S.M."/>
            <person name="Zhang W.W."/>
            <person name="Chen P.P."/>
            <person name="Wu H.Y."/>
            <person name="Wu Y.Z."/>
            <person name="Sun X.Y."/>
            <person name="Ding L."/>
            <person name="Wang Y.R."/>
            <person name="Xie Q."/>
        </authorList>
    </citation>
    <scope>NUCLEOTIDE SEQUENCE</scope>
</reference>